<comment type="caution">
    <text evidence="2">The sequence shown here is derived from an EMBL/GenBank/DDBJ whole genome shotgun (WGS) entry which is preliminary data.</text>
</comment>
<dbReference type="AlphaFoldDB" id="A0A3D8Q5N7"/>
<evidence type="ECO:0008006" key="4">
    <source>
        <dbReference type="Google" id="ProtNLM"/>
    </source>
</evidence>
<dbReference type="STRING" id="1849047.A0A3D8Q5N7"/>
<sequence length="318" mass="35207">MPPSATAAACFESDPRPTPEVETLPETASLDEILCSLCRVGGCIVKDFVSADIIAALAQDFTPLLEAEKGEWSGSFFSAQSRRVYGCCGKSRVFAEEVVGHRMWNAVCDALLSSSHTSFTQYDQVTFTSPPQVCNTTVYSLLPGSEEQALHRDDRIHHAHFPKAEKHYVGRDCGVGLFIAGKASTIENGATRFIPGSHLWDYSLPPPKDHKPAYAVLEPGDAFLMLSGCYHGASANTSKDSERVLYGTFFCKSTLRQEENQYLANDPEVIKHYPDRILRIMGYDISKPFLGWVDMSSPMTYIRRGDAVSKVYDQNELI</sequence>
<evidence type="ECO:0000313" key="2">
    <source>
        <dbReference type="EMBL" id="RDW56724.1"/>
    </source>
</evidence>
<dbReference type="EMBL" id="PDLM01000032">
    <property type="protein sequence ID" value="RDW56724.1"/>
    <property type="molecule type" value="Genomic_DNA"/>
</dbReference>
<reference evidence="2 3" key="1">
    <citation type="journal article" date="2018" name="IMA Fungus">
        <title>IMA Genome-F 9: Draft genome sequence of Annulohypoxylon stygium, Aspergillus mulundensis, Berkeleyomyces basicola (syn. Thielaviopsis basicola), Ceratocystis smalleyi, two Cercospora beticola strains, Coleophoma cylindrospora, Fusarium fracticaudum, Phialophora cf. hyalina, and Morchella septimelata.</title>
        <authorList>
            <person name="Wingfield B.D."/>
            <person name="Bills G.F."/>
            <person name="Dong Y."/>
            <person name="Huang W."/>
            <person name="Nel W.J."/>
            <person name="Swalarsk-Parry B.S."/>
            <person name="Vaghefi N."/>
            <person name="Wilken P.M."/>
            <person name="An Z."/>
            <person name="de Beer Z.W."/>
            <person name="De Vos L."/>
            <person name="Chen L."/>
            <person name="Duong T.A."/>
            <person name="Gao Y."/>
            <person name="Hammerbacher A."/>
            <person name="Kikkert J.R."/>
            <person name="Li Y."/>
            <person name="Li H."/>
            <person name="Li K."/>
            <person name="Li Q."/>
            <person name="Liu X."/>
            <person name="Ma X."/>
            <person name="Naidoo K."/>
            <person name="Pethybridge S.J."/>
            <person name="Sun J."/>
            <person name="Steenkamp E.T."/>
            <person name="van der Nest M.A."/>
            <person name="van Wyk S."/>
            <person name="Wingfield M.J."/>
            <person name="Xiong C."/>
            <person name="Yue Q."/>
            <person name="Zhang X."/>
        </authorList>
    </citation>
    <scope>NUCLEOTIDE SEQUENCE [LARGE SCALE GENOMIC DNA]</scope>
    <source>
        <strain evidence="2 3">BP6252</strain>
    </source>
</reference>
<keyword evidence="3" id="KW-1185">Reference proteome</keyword>
<feature type="region of interest" description="Disordered" evidence="1">
    <location>
        <begin position="1"/>
        <end position="22"/>
    </location>
</feature>
<dbReference type="OrthoDB" id="445007at2759"/>
<accession>A0A3D8Q5N7</accession>
<gene>
    <name evidence="2" type="ORF">BP6252_14017</name>
</gene>
<dbReference type="Pfam" id="PF05721">
    <property type="entry name" value="PhyH"/>
    <property type="match status" value="1"/>
</dbReference>
<dbReference type="Proteomes" id="UP000256645">
    <property type="component" value="Unassembled WGS sequence"/>
</dbReference>
<dbReference type="InterPro" id="IPR008775">
    <property type="entry name" value="Phytyl_CoA_dOase-like"/>
</dbReference>
<evidence type="ECO:0000256" key="1">
    <source>
        <dbReference type="SAM" id="MobiDB-lite"/>
    </source>
</evidence>
<proteinExistence type="predicted"/>
<organism evidence="2 3">
    <name type="scientific">Coleophoma cylindrospora</name>
    <dbReference type="NCBI Taxonomy" id="1849047"/>
    <lineage>
        <taxon>Eukaryota</taxon>
        <taxon>Fungi</taxon>
        <taxon>Dikarya</taxon>
        <taxon>Ascomycota</taxon>
        <taxon>Pezizomycotina</taxon>
        <taxon>Leotiomycetes</taxon>
        <taxon>Helotiales</taxon>
        <taxon>Dermateaceae</taxon>
        <taxon>Coleophoma</taxon>
    </lineage>
</organism>
<dbReference type="Gene3D" id="2.60.120.620">
    <property type="entry name" value="q2cbj1_9rhob like domain"/>
    <property type="match status" value="1"/>
</dbReference>
<evidence type="ECO:0000313" key="3">
    <source>
        <dbReference type="Proteomes" id="UP000256645"/>
    </source>
</evidence>
<protein>
    <recommendedName>
        <fullName evidence="4">Phytanoyl-dioxygenase family protein</fullName>
    </recommendedName>
</protein>
<name>A0A3D8Q5N7_9HELO</name>
<dbReference type="SUPFAM" id="SSF51197">
    <property type="entry name" value="Clavaminate synthase-like"/>
    <property type="match status" value="1"/>
</dbReference>